<reference evidence="7 8" key="1">
    <citation type="submission" date="2017-03" db="EMBL/GenBank/DDBJ databases">
        <title>Genome sequence of Geothermobacter sp. EPR-M, Deep-Sea Iron Reducer.</title>
        <authorList>
            <person name="Tully B."/>
            <person name="Savalia P."/>
            <person name="Abuyen K."/>
            <person name="Baughan C."/>
            <person name="Romero E."/>
            <person name="Ronkowski C."/>
            <person name="Torres B."/>
            <person name="Tremblay J."/>
            <person name="Trujillo A."/>
            <person name="Tyler M."/>
            <person name="Perez-Rodriguez I."/>
            <person name="Amend J."/>
        </authorList>
    </citation>
    <scope>NUCLEOTIDE SEQUENCE [LARGE SCALE GENOMIC DNA]</scope>
    <source>
        <strain evidence="7 8">EPR-M</strain>
    </source>
</reference>
<dbReference type="Pfam" id="PF06146">
    <property type="entry name" value="PsiE"/>
    <property type="match status" value="1"/>
</dbReference>
<keyword evidence="8" id="KW-1185">Reference proteome</keyword>
<proteinExistence type="predicted"/>
<dbReference type="Proteomes" id="UP000193136">
    <property type="component" value="Unassembled WGS sequence"/>
</dbReference>
<evidence type="ECO:0000256" key="1">
    <source>
        <dbReference type="ARBA" id="ARBA00004651"/>
    </source>
</evidence>
<organism evidence="7 8">
    <name type="scientific">Geothermobacter hydrogeniphilus</name>
    <dbReference type="NCBI Taxonomy" id="1969733"/>
    <lineage>
        <taxon>Bacteria</taxon>
        <taxon>Pseudomonadati</taxon>
        <taxon>Thermodesulfobacteriota</taxon>
        <taxon>Desulfuromonadia</taxon>
        <taxon>Desulfuromonadales</taxon>
        <taxon>Geothermobacteraceae</taxon>
        <taxon>Geothermobacter</taxon>
    </lineage>
</organism>
<keyword evidence="4 6" id="KW-1133">Transmembrane helix</keyword>
<dbReference type="InterPro" id="IPR020948">
    <property type="entry name" value="P_starv_induced_PsiE-like"/>
</dbReference>
<evidence type="ECO:0000256" key="2">
    <source>
        <dbReference type="ARBA" id="ARBA00022475"/>
    </source>
</evidence>
<evidence type="ECO:0000256" key="6">
    <source>
        <dbReference type="SAM" id="Phobius"/>
    </source>
</evidence>
<comment type="subcellular location">
    <subcellularLocation>
        <location evidence="1">Cell membrane</location>
        <topology evidence="1">Multi-pass membrane protein</topology>
    </subcellularLocation>
</comment>
<dbReference type="EMBL" id="NAAD01000015">
    <property type="protein sequence ID" value="ORJ58568.1"/>
    <property type="molecule type" value="Genomic_DNA"/>
</dbReference>
<keyword evidence="2" id="KW-1003">Cell membrane</keyword>
<feature type="transmembrane region" description="Helical" evidence="6">
    <location>
        <begin position="59"/>
        <end position="78"/>
    </location>
</feature>
<protein>
    <recommendedName>
        <fullName evidence="9">Phosphate-starvation-inducible E</fullName>
    </recommendedName>
</protein>
<accession>A0A1X0Y0F7</accession>
<dbReference type="OrthoDB" id="5396892at2"/>
<evidence type="ECO:0000256" key="3">
    <source>
        <dbReference type="ARBA" id="ARBA00022692"/>
    </source>
</evidence>
<feature type="transmembrane region" description="Helical" evidence="6">
    <location>
        <begin position="118"/>
        <end position="137"/>
    </location>
</feature>
<evidence type="ECO:0000313" key="8">
    <source>
        <dbReference type="Proteomes" id="UP000193136"/>
    </source>
</evidence>
<feature type="transmembrane region" description="Helical" evidence="6">
    <location>
        <begin position="90"/>
        <end position="112"/>
    </location>
</feature>
<gene>
    <name evidence="7" type="ORF">B5V00_12020</name>
</gene>
<evidence type="ECO:0000313" key="7">
    <source>
        <dbReference type="EMBL" id="ORJ58568.1"/>
    </source>
</evidence>
<evidence type="ECO:0008006" key="9">
    <source>
        <dbReference type="Google" id="ProtNLM"/>
    </source>
</evidence>
<keyword evidence="5 6" id="KW-0472">Membrane</keyword>
<dbReference type="GO" id="GO:0005886">
    <property type="term" value="C:plasma membrane"/>
    <property type="evidence" value="ECO:0007669"/>
    <property type="project" value="UniProtKB-SubCell"/>
</dbReference>
<dbReference type="RefSeq" id="WP_085011049.1">
    <property type="nucleotide sequence ID" value="NZ_NAAD01000015.1"/>
</dbReference>
<name>A0A1X0Y0F7_9BACT</name>
<sequence>MEKRVELSFPGPFFEQACKVLLSFLLLALLGTIGAGIARTFVDLLSSLTTLVDPGGTEYFFRDILVDVLTVLALIEVFRTAMSYLVEGRVKVTYIIDTVLVALLTEVLAFWYREMDVNRMLMVIALVVSLMFVRIMAIRFSPKRRELVEGL</sequence>
<keyword evidence="3 6" id="KW-0812">Transmembrane</keyword>
<evidence type="ECO:0000256" key="5">
    <source>
        <dbReference type="ARBA" id="ARBA00023136"/>
    </source>
</evidence>
<dbReference type="AlphaFoldDB" id="A0A1X0Y0F7"/>
<feature type="transmembrane region" description="Helical" evidence="6">
    <location>
        <begin position="20"/>
        <end position="39"/>
    </location>
</feature>
<dbReference type="STRING" id="1969733.B5V00_12020"/>
<comment type="caution">
    <text evidence="7">The sequence shown here is derived from an EMBL/GenBank/DDBJ whole genome shotgun (WGS) entry which is preliminary data.</text>
</comment>
<evidence type="ECO:0000256" key="4">
    <source>
        <dbReference type="ARBA" id="ARBA00022989"/>
    </source>
</evidence>